<proteinExistence type="predicted"/>
<dbReference type="EMBL" id="CM046105">
    <property type="protein sequence ID" value="KAI8434804.1"/>
    <property type="molecule type" value="Genomic_DNA"/>
</dbReference>
<comment type="caution">
    <text evidence="1">The sequence shown here is derived from an EMBL/GenBank/DDBJ whole genome shotgun (WGS) entry which is preliminary data.</text>
</comment>
<accession>A0ACC0KED2</accession>
<name>A0ACC0KED2_CHOFU</name>
<evidence type="ECO:0000313" key="1">
    <source>
        <dbReference type="EMBL" id="KAI8434804.1"/>
    </source>
</evidence>
<protein>
    <submittedName>
        <fullName evidence="1">Uncharacterized protein</fullName>
    </submittedName>
</protein>
<dbReference type="Proteomes" id="UP001064048">
    <property type="component" value="Chromosome 5"/>
</dbReference>
<sequence>MSSGLVPKTDGFHPPLEISIPMDYAAQRLSTERLEPSNVDMQRDWNFSKGNYELLYELASVKDNPKAFWQHVHNLKSKGGFVPRVTFDGKEYVGEGAATAFATFFSEVFLPNVPSLDPNARGCSGHNLVSNYVNITSITMEEVEIGIKRLKASCSVGPDNLPAYIVKGCVDYFKLPLLHLFNLALASGTYPRLWKISRVRPIPKAGDGTVVENHRPIAVLSTPAKLFEAIIHRALSAQVRPFLSDAQHGFRSKRSVDTNLLILVDIISEHLDRGIQVDVIYFDFKKAFDRVDNDVLMLKLEKIGFTPKLLSFFASYLRDRQQYVLRGESDCPELVAQLVRLYAPDIPKIRLRPRRRDLLAVPAARTVSRRNSPLLRVLTQLNALLASTPECDLLAWRWTAVRAECLRRQDQMTVEAGDAIILIDKRPELRYWKGQNQRTLEVGLFPSNILKASNPKSAQVKKKSETLSPMRKIQTPTSPVSADDSTVVLRKRRTIESAQPISTRAGNGGSKQFSYNKLVNDRTLAMRRMEREHSKSIKYSTPDKAGGSVVREDRLIDLDLPPSTRLSAPPKNLSLQKTYLFWTNLSMFRNSVNQEADWGEPNGEPLEETGGTSQTSQITGSDAKEIQSADENNSEVPEPETNEEKTEVIDPDVLLILGDPAEEINKFGPEINENIASRWTPILKKGLGKEEKDTITKQYQVPSNCTLLQSPKLNPEINSAISDAAKNRDKKLESTQQQLGVGLTALGRAMTLAITDYDKEKMTVIKHMNNAARILTDLHFNETRGRKLLITPTLDKNFLELVKDVGHDEYLYGKNLSENKDSQVH</sequence>
<reference evidence="1 2" key="1">
    <citation type="journal article" date="2022" name="Genome Biol. Evol.">
        <title>The Spruce Budworm Genome: Reconstructing the Evolutionary History of Antifreeze Proteins.</title>
        <authorList>
            <person name="Beliveau C."/>
            <person name="Gagne P."/>
            <person name="Picq S."/>
            <person name="Vernygora O."/>
            <person name="Keeling C.I."/>
            <person name="Pinkney K."/>
            <person name="Doucet D."/>
            <person name="Wen F."/>
            <person name="Johnston J.S."/>
            <person name="Maaroufi H."/>
            <person name="Boyle B."/>
            <person name="Laroche J."/>
            <person name="Dewar K."/>
            <person name="Juretic N."/>
            <person name="Blackburn G."/>
            <person name="Nisole A."/>
            <person name="Brunet B."/>
            <person name="Brandao M."/>
            <person name="Lumley L."/>
            <person name="Duan J."/>
            <person name="Quan G."/>
            <person name="Lucarotti C.J."/>
            <person name="Roe A.D."/>
            <person name="Sperling F.A.H."/>
            <person name="Levesque R.C."/>
            <person name="Cusson M."/>
        </authorList>
    </citation>
    <scope>NUCLEOTIDE SEQUENCE [LARGE SCALE GENOMIC DNA]</scope>
    <source>
        <strain evidence="1">Glfc:IPQL:Cfum</strain>
    </source>
</reference>
<evidence type="ECO:0000313" key="2">
    <source>
        <dbReference type="Proteomes" id="UP001064048"/>
    </source>
</evidence>
<gene>
    <name evidence="1" type="ORF">MSG28_003315</name>
</gene>
<keyword evidence="2" id="KW-1185">Reference proteome</keyword>
<organism evidence="1 2">
    <name type="scientific">Choristoneura fumiferana</name>
    <name type="common">Spruce budworm moth</name>
    <name type="synonym">Archips fumiferana</name>
    <dbReference type="NCBI Taxonomy" id="7141"/>
    <lineage>
        <taxon>Eukaryota</taxon>
        <taxon>Metazoa</taxon>
        <taxon>Ecdysozoa</taxon>
        <taxon>Arthropoda</taxon>
        <taxon>Hexapoda</taxon>
        <taxon>Insecta</taxon>
        <taxon>Pterygota</taxon>
        <taxon>Neoptera</taxon>
        <taxon>Endopterygota</taxon>
        <taxon>Lepidoptera</taxon>
        <taxon>Glossata</taxon>
        <taxon>Ditrysia</taxon>
        <taxon>Tortricoidea</taxon>
        <taxon>Tortricidae</taxon>
        <taxon>Tortricinae</taxon>
        <taxon>Choristoneura</taxon>
    </lineage>
</organism>